<dbReference type="AlphaFoldDB" id="A0A1U7JGP0"/>
<accession>A0A1U7JGP0</accession>
<sequence>MVVVVIVVFSVVVIRADIIAPAAEAAVAGVVANVIFRSAMNPAVPVLGIENAKVLPCLFVVVNRAQPRKALQPLMSFAI</sequence>
<comment type="caution">
    <text evidence="1">The sequence shown here is derived from an EMBL/GenBank/DDBJ whole genome shotgun (WGS) entry which is preliminary data.</text>
</comment>
<dbReference type="EMBL" id="LVVZ01000015">
    <property type="protein sequence ID" value="OKL43910.1"/>
    <property type="molecule type" value="Genomic_DNA"/>
</dbReference>
<keyword evidence="2" id="KW-1185">Reference proteome</keyword>
<organism evidence="1 2">
    <name type="scientific">Pseudovibrio exalbescens</name>
    <dbReference type="NCBI Taxonomy" id="197461"/>
    <lineage>
        <taxon>Bacteria</taxon>
        <taxon>Pseudomonadati</taxon>
        <taxon>Pseudomonadota</taxon>
        <taxon>Alphaproteobacteria</taxon>
        <taxon>Hyphomicrobiales</taxon>
        <taxon>Stappiaceae</taxon>
        <taxon>Pseudovibrio</taxon>
    </lineage>
</organism>
<dbReference type="Proteomes" id="UP000185783">
    <property type="component" value="Unassembled WGS sequence"/>
</dbReference>
<reference evidence="1 2" key="1">
    <citation type="submission" date="2016-03" db="EMBL/GenBank/DDBJ databases">
        <title>Genome sequence of Nesiotobacter sp. nov., a moderately halophilic alphaproteobacterium isolated from the Yellow Sea, China.</title>
        <authorList>
            <person name="Zhang G."/>
            <person name="Zhang R."/>
        </authorList>
    </citation>
    <scope>NUCLEOTIDE SEQUENCE [LARGE SCALE GENOMIC DNA]</scope>
    <source>
        <strain evidence="1 2">WB1-6</strain>
    </source>
</reference>
<gene>
    <name evidence="1" type="ORF">A3843_09925</name>
</gene>
<protein>
    <submittedName>
        <fullName evidence="1">Uncharacterized protein</fullName>
    </submittedName>
</protein>
<evidence type="ECO:0000313" key="1">
    <source>
        <dbReference type="EMBL" id="OKL43910.1"/>
    </source>
</evidence>
<proteinExistence type="predicted"/>
<dbReference type="STRING" id="197461.A3843_09925"/>
<evidence type="ECO:0000313" key="2">
    <source>
        <dbReference type="Proteomes" id="UP000185783"/>
    </source>
</evidence>
<name>A0A1U7JGP0_9HYPH</name>